<sequence length="76" mass="8449">MHDMPRRFRLARDVDVTGVSGTGVVALGVQWPDGTVVVRWLSERPSTVCWNSLDDAIGIHGHHGATRVEWLDDERG</sequence>
<dbReference type="Proteomes" id="UP001501585">
    <property type="component" value="Unassembled WGS sequence"/>
</dbReference>
<gene>
    <name evidence="1" type="ORF">GCM10009799_20480</name>
</gene>
<proteinExistence type="predicted"/>
<dbReference type="RefSeq" id="WP_344161670.1">
    <property type="nucleotide sequence ID" value="NZ_BAAAPC010000007.1"/>
</dbReference>
<accession>A0ABN1FH54</accession>
<reference evidence="1 2" key="1">
    <citation type="journal article" date="2019" name="Int. J. Syst. Evol. Microbiol.">
        <title>The Global Catalogue of Microorganisms (GCM) 10K type strain sequencing project: providing services to taxonomists for standard genome sequencing and annotation.</title>
        <authorList>
            <consortium name="The Broad Institute Genomics Platform"/>
            <consortium name="The Broad Institute Genome Sequencing Center for Infectious Disease"/>
            <person name="Wu L."/>
            <person name="Ma J."/>
        </authorList>
    </citation>
    <scope>NUCLEOTIDE SEQUENCE [LARGE SCALE GENOMIC DNA]</scope>
    <source>
        <strain evidence="1 2">JCM 15313</strain>
    </source>
</reference>
<organism evidence="1 2">
    <name type="scientific">Nocardiopsis rhodophaea</name>
    <dbReference type="NCBI Taxonomy" id="280238"/>
    <lineage>
        <taxon>Bacteria</taxon>
        <taxon>Bacillati</taxon>
        <taxon>Actinomycetota</taxon>
        <taxon>Actinomycetes</taxon>
        <taxon>Streptosporangiales</taxon>
        <taxon>Nocardiopsidaceae</taxon>
        <taxon>Nocardiopsis</taxon>
    </lineage>
</organism>
<comment type="caution">
    <text evidence="1">The sequence shown here is derived from an EMBL/GenBank/DDBJ whole genome shotgun (WGS) entry which is preliminary data.</text>
</comment>
<evidence type="ECO:0000313" key="2">
    <source>
        <dbReference type="Proteomes" id="UP001501585"/>
    </source>
</evidence>
<dbReference type="EMBL" id="BAAAPC010000007">
    <property type="protein sequence ID" value="GAA1994277.1"/>
    <property type="molecule type" value="Genomic_DNA"/>
</dbReference>
<protein>
    <submittedName>
        <fullName evidence="1">Uncharacterized protein</fullName>
    </submittedName>
</protein>
<keyword evidence="2" id="KW-1185">Reference proteome</keyword>
<name>A0ABN1FH54_9ACTN</name>
<evidence type="ECO:0000313" key="1">
    <source>
        <dbReference type="EMBL" id="GAA1994277.1"/>
    </source>
</evidence>